<dbReference type="OrthoDB" id="9812325at2"/>
<organism evidence="2 3">
    <name type="scientific">Candidatus Viridilinea mediisalina</name>
    <dbReference type="NCBI Taxonomy" id="2024553"/>
    <lineage>
        <taxon>Bacteria</taxon>
        <taxon>Bacillati</taxon>
        <taxon>Chloroflexota</taxon>
        <taxon>Chloroflexia</taxon>
        <taxon>Chloroflexales</taxon>
        <taxon>Chloroflexineae</taxon>
        <taxon>Oscillochloridaceae</taxon>
        <taxon>Candidatus Viridilinea</taxon>
    </lineage>
</organism>
<dbReference type="Gene3D" id="2.60.120.10">
    <property type="entry name" value="Jelly Rolls"/>
    <property type="match status" value="1"/>
</dbReference>
<keyword evidence="3" id="KW-1185">Reference proteome</keyword>
<name>A0A2A6RFD2_9CHLR</name>
<comment type="caution">
    <text evidence="2">The sequence shown here is derived from an EMBL/GenBank/DDBJ whole genome shotgun (WGS) entry which is preliminary data.</text>
</comment>
<dbReference type="PROSITE" id="PS50042">
    <property type="entry name" value="CNMP_BINDING_3"/>
    <property type="match status" value="1"/>
</dbReference>
<accession>A0A2A6RFD2</accession>
<dbReference type="EMBL" id="NQWI01000126">
    <property type="protein sequence ID" value="PDW01589.1"/>
    <property type="molecule type" value="Genomic_DNA"/>
</dbReference>
<sequence length="165" mass="18329">MMSGLVEHLRRVEIFSGLSDEELLQLATICKPQRLPPETIIFEEGADGNELMIILHGSVRISINTRLPNGTFSVSTINVLYVGQSFGEMVLLGGATRSATVSTVDTCTLVVIQERDFAMVCERNPRIGYRVMRNMASDLAYKLRSSNLLLRGNIRWQQGELGKQG</sequence>
<feature type="domain" description="Cyclic nucleotide-binding" evidence="1">
    <location>
        <begin position="14"/>
        <end position="138"/>
    </location>
</feature>
<proteinExistence type="predicted"/>
<dbReference type="AlphaFoldDB" id="A0A2A6RFD2"/>
<evidence type="ECO:0000313" key="3">
    <source>
        <dbReference type="Proteomes" id="UP000220527"/>
    </source>
</evidence>
<dbReference type="SUPFAM" id="SSF51206">
    <property type="entry name" value="cAMP-binding domain-like"/>
    <property type="match status" value="1"/>
</dbReference>
<dbReference type="SMART" id="SM00100">
    <property type="entry name" value="cNMP"/>
    <property type="match status" value="1"/>
</dbReference>
<dbReference type="InterPro" id="IPR000595">
    <property type="entry name" value="cNMP-bd_dom"/>
</dbReference>
<gene>
    <name evidence="2" type="ORF">CJ255_18405</name>
</gene>
<dbReference type="Proteomes" id="UP000220527">
    <property type="component" value="Unassembled WGS sequence"/>
</dbReference>
<reference evidence="3" key="1">
    <citation type="submission" date="2017-08" db="EMBL/GenBank/DDBJ databases">
        <authorList>
            <person name="Grouzdev D.S."/>
            <person name="Gaisin V.A."/>
            <person name="Rysina M.S."/>
            <person name="Gorlenko V.M."/>
        </authorList>
    </citation>
    <scope>NUCLEOTIDE SEQUENCE [LARGE SCALE GENOMIC DNA]</scope>
    <source>
        <strain evidence="3">Kir15-3F</strain>
    </source>
</reference>
<dbReference type="CDD" id="cd00038">
    <property type="entry name" value="CAP_ED"/>
    <property type="match status" value="1"/>
</dbReference>
<dbReference type="InterPro" id="IPR014710">
    <property type="entry name" value="RmlC-like_jellyroll"/>
</dbReference>
<dbReference type="PANTHER" id="PTHR23011:SF28">
    <property type="entry name" value="CYCLIC NUCLEOTIDE-BINDING DOMAIN CONTAINING PROTEIN"/>
    <property type="match status" value="1"/>
</dbReference>
<protein>
    <submittedName>
        <fullName evidence="2">Cyclic nucleotide-binding protein</fullName>
    </submittedName>
</protein>
<evidence type="ECO:0000259" key="1">
    <source>
        <dbReference type="PROSITE" id="PS50042"/>
    </source>
</evidence>
<evidence type="ECO:0000313" key="2">
    <source>
        <dbReference type="EMBL" id="PDW01589.1"/>
    </source>
</evidence>
<dbReference type="PANTHER" id="PTHR23011">
    <property type="entry name" value="CYCLIC NUCLEOTIDE-BINDING DOMAIN CONTAINING PROTEIN"/>
    <property type="match status" value="1"/>
</dbReference>
<dbReference type="InterPro" id="IPR018490">
    <property type="entry name" value="cNMP-bd_dom_sf"/>
</dbReference>
<dbReference type="Pfam" id="PF00027">
    <property type="entry name" value="cNMP_binding"/>
    <property type="match status" value="1"/>
</dbReference>